<dbReference type="InterPro" id="IPR032466">
    <property type="entry name" value="Metal_Hydrolase"/>
</dbReference>
<keyword evidence="5 7" id="KW-0378">Hydrolase</keyword>
<sequence>MKKIIKGGTLVNEYRQYKADIVINHGCIEAILPEGVTTEDAEIIPAEGCYVLPGVIDDQVHFREPGLTHKGNIAEGSRAAAAGGVTSFMDMPNVLPPTTTKKLLEEKQEIASRTSLVNYSFYLGASKDNINEIKHVDTRTTCGIKLFMGASTGNLLVDDLPTLERIFAESPILIATHCEDTPTINQNLARYKEKYGDNIPPQCHPLIRNREACLKSSSLAVSLAKKFGSRLHVLHLSTADELVLFEQGPVSGKKITAEVCAHHLWFNDEAYLNKGNFVKWNPAIKTEKDRQALLQALNEKVIDVIATDHAPHTISEKSGPYTQAASGGPLVQHSLVILLELARQGAITIERVVDGMCHAPALLFGIEKRGFLREGYKADICIVEKNTWIVNKENLLYQCGWSPLEGQTFHHKVRTTLVNGTIVYDKGDFPATPQGELLTFSR</sequence>
<evidence type="ECO:0000256" key="2">
    <source>
        <dbReference type="ARBA" id="ARBA00002368"/>
    </source>
</evidence>
<evidence type="ECO:0000256" key="4">
    <source>
        <dbReference type="ARBA" id="ARBA00022723"/>
    </source>
</evidence>
<dbReference type="Pfam" id="PF01979">
    <property type="entry name" value="Amidohydro_1"/>
    <property type="match status" value="1"/>
</dbReference>
<dbReference type="CDD" id="cd01318">
    <property type="entry name" value="DHOase_IIb"/>
    <property type="match status" value="1"/>
</dbReference>
<gene>
    <name evidence="7" type="ORF">H9863_06395</name>
</gene>
<dbReference type="InterPro" id="IPR006680">
    <property type="entry name" value="Amidohydro-rel"/>
</dbReference>
<dbReference type="NCBIfam" id="NF006688">
    <property type="entry name" value="PRK09236.1"/>
    <property type="match status" value="1"/>
</dbReference>
<comment type="similarity">
    <text evidence="3">Belongs to the metallo-dependent hydrolases superfamily. DHOase family. Class I DHOase subfamily.</text>
</comment>
<evidence type="ECO:0000256" key="1">
    <source>
        <dbReference type="ARBA" id="ARBA00001947"/>
    </source>
</evidence>
<dbReference type="GO" id="GO:0006145">
    <property type="term" value="P:purine nucleobase catabolic process"/>
    <property type="evidence" value="ECO:0007669"/>
    <property type="project" value="TreeGrafter"/>
</dbReference>
<evidence type="ECO:0000256" key="3">
    <source>
        <dbReference type="ARBA" id="ARBA00010286"/>
    </source>
</evidence>
<dbReference type="GO" id="GO:0046872">
    <property type="term" value="F:metal ion binding"/>
    <property type="evidence" value="ECO:0007669"/>
    <property type="project" value="UniProtKB-KW"/>
</dbReference>
<dbReference type="Proteomes" id="UP000824202">
    <property type="component" value="Unassembled WGS sequence"/>
</dbReference>
<feature type="domain" description="Amidohydrolase-related" evidence="6">
    <location>
        <begin position="50"/>
        <end position="423"/>
    </location>
</feature>
<comment type="cofactor">
    <cofactor evidence="1">
        <name>Zn(2+)</name>
        <dbReference type="ChEBI" id="CHEBI:29105"/>
    </cofactor>
</comment>
<reference evidence="7" key="2">
    <citation type="submission" date="2021-04" db="EMBL/GenBank/DDBJ databases">
        <authorList>
            <person name="Gilroy R."/>
        </authorList>
    </citation>
    <scope>NUCLEOTIDE SEQUENCE</scope>
    <source>
        <strain evidence="7">23274</strain>
    </source>
</reference>
<dbReference type="InterPro" id="IPR002195">
    <property type="entry name" value="Dihydroorotase_CS"/>
</dbReference>
<dbReference type="PANTHER" id="PTHR43668:SF4">
    <property type="entry name" value="ALLANTOINASE"/>
    <property type="match status" value="1"/>
</dbReference>
<dbReference type="EMBL" id="DXFT01000122">
    <property type="protein sequence ID" value="HIX03729.1"/>
    <property type="molecule type" value="Genomic_DNA"/>
</dbReference>
<dbReference type="PROSITE" id="PS00483">
    <property type="entry name" value="DIHYDROOROTASE_2"/>
    <property type="match status" value="1"/>
</dbReference>
<dbReference type="GO" id="GO:0004038">
    <property type="term" value="F:allantoinase activity"/>
    <property type="evidence" value="ECO:0007669"/>
    <property type="project" value="TreeGrafter"/>
</dbReference>
<dbReference type="InterPro" id="IPR050138">
    <property type="entry name" value="DHOase/Allantoinase_Hydrolase"/>
</dbReference>
<dbReference type="SUPFAM" id="SSF51338">
    <property type="entry name" value="Composite domain of metallo-dependent hydrolases"/>
    <property type="match status" value="1"/>
</dbReference>
<evidence type="ECO:0000313" key="8">
    <source>
        <dbReference type="Proteomes" id="UP000824202"/>
    </source>
</evidence>
<evidence type="ECO:0000259" key="6">
    <source>
        <dbReference type="Pfam" id="PF01979"/>
    </source>
</evidence>
<comment type="caution">
    <text evidence="7">The sequence shown here is derived from an EMBL/GenBank/DDBJ whole genome shotgun (WGS) entry which is preliminary data.</text>
</comment>
<dbReference type="NCBIfam" id="TIGR00857">
    <property type="entry name" value="pyrC_multi"/>
    <property type="match status" value="1"/>
</dbReference>
<evidence type="ECO:0000313" key="7">
    <source>
        <dbReference type="EMBL" id="HIX03729.1"/>
    </source>
</evidence>
<accession>A0A9D2ABM2</accession>
<comment type="function">
    <text evidence="2">Catalyzes the reversible cyclization of carbamoyl aspartate to dihydroorotate.</text>
</comment>
<evidence type="ECO:0000256" key="5">
    <source>
        <dbReference type="ARBA" id="ARBA00022801"/>
    </source>
</evidence>
<reference evidence="7" key="1">
    <citation type="journal article" date="2021" name="PeerJ">
        <title>Extensive microbial diversity within the chicken gut microbiome revealed by metagenomics and culture.</title>
        <authorList>
            <person name="Gilroy R."/>
            <person name="Ravi A."/>
            <person name="Getino M."/>
            <person name="Pursley I."/>
            <person name="Horton D.L."/>
            <person name="Alikhan N.F."/>
            <person name="Baker D."/>
            <person name="Gharbi K."/>
            <person name="Hall N."/>
            <person name="Watson M."/>
            <person name="Adriaenssens E.M."/>
            <person name="Foster-Nyarko E."/>
            <person name="Jarju S."/>
            <person name="Secka A."/>
            <person name="Antonio M."/>
            <person name="Oren A."/>
            <person name="Chaudhuri R.R."/>
            <person name="La Ragione R."/>
            <person name="Hildebrand F."/>
            <person name="Pallen M.J."/>
        </authorList>
    </citation>
    <scope>NUCLEOTIDE SEQUENCE</scope>
    <source>
        <strain evidence="7">23274</strain>
    </source>
</reference>
<dbReference type="GO" id="GO:0004151">
    <property type="term" value="F:dihydroorotase activity"/>
    <property type="evidence" value="ECO:0007669"/>
    <property type="project" value="UniProtKB-EC"/>
</dbReference>
<proteinExistence type="inferred from homology"/>
<dbReference type="Gene3D" id="3.20.20.140">
    <property type="entry name" value="Metal-dependent hydrolases"/>
    <property type="match status" value="1"/>
</dbReference>
<keyword evidence="4" id="KW-0479">Metal-binding</keyword>
<dbReference type="SUPFAM" id="SSF51556">
    <property type="entry name" value="Metallo-dependent hydrolases"/>
    <property type="match status" value="1"/>
</dbReference>
<dbReference type="EC" id="3.5.2.3" evidence="7"/>
<dbReference type="PANTHER" id="PTHR43668">
    <property type="entry name" value="ALLANTOINASE"/>
    <property type="match status" value="1"/>
</dbReference>
<organism evidence="7 8">
    <name type="scientific">Candidatus Odoribacter faecigallinarum</name>
    <dbReference type="NCBI Taxonomy" id="2838706"/>
    <lineage>
        <taxon>Bacteria</taxon>
        <taxon>Pseudomonadati</taxon>
        <taxon>Bacteroidota</taxon>
        <taxon>Bacteroidia</taxon>
        <taxon>Bacteroidales</taxon>
        <taxon>Odoribacteraceae</taxon>
        <taxon>Odoribacter</taxon>
    </lineage>
</organism>
<name>A0A9D2ABM2_9BACT</name>
<dbReference type="GO" id="GO:0005737">
    <property type="term" value="C:cytoplasm"/>
    <property type="evidence" value="ECO:0007669"/>
    <property type="project" value="TreeGrafter"/>
</dbReference>
<dbReference type="Gene3D" id="2.30.40.10">
    <property type="entry name" value="Urease, subunit C, domain 1"/>
    <property type="match status" value="1"/>
</dbReference>
<protein>
    <submittedName>
        <fullName evidence="7">Dihydroorotase</fullName>
        <ecNumber evidence="7">3.5.2.3</ecNumber>
    </submittedName>
</protein>
<dbReference type="InterPro" id="IPR011059">
    <property type="entry name" value="Metal-dep_hydrolase_composite"/>
</dbReference>
<dbReference type="AlphaFoldDB" id="A0A9D2ABM2"/>